<organism evidence="1 2">
    <name type="scientific">Paramecium sonneborni</name>
    <dbReference type="NCBI Taxonomy" id="65129"/>
    <lineage>
        <taxon>Eukaryota</taxon>
        <taxon>Sar</taxon>
        <taxon>Alveolata</taxon>
        <taxon>Ciliophora</taxon>
        <taxon>Intramacronucleata</taxon>
        <taxon>Oligohymenophorea</taxon>
        <taxon>Peniculida</taxon>
        <taxon>Parameciidae</taxon>
        <taxon>Paramecium</taxon>
    </lineage>
</organism>
<evidence type="ECO:0000313" key="2">
    <source>
        <dbReference type="Proteomes" id="UP000692954"/>
    </source>
</evidence>
<dbReference type="EMBL" id="CAJJDN010000215">
    <property type="protein sequence ID" value="CAD8129309.1"/>
    <property type="molecule type" value="Genomic_DNA"/>
</dbReference>
<proteinExistence type="predicted"/>
<comment type="caution">
    <text evidence="1">The sequence shown here is derived from an EMBL/GenBank/DDBJ whole genome shotgun (WGS) entry which is preliminary data.</text>
</comment>
<evidence type="ECO:0000313" key="1">
    <source>
        <dbReference type="EMBL" id="CAD8129309.1"/>
    </source>
</evidence>
<dbReference type="Proteomes" id="UP000692954">
    <property type="component" value="Unassembled WGS sequence"/>
</dbReference>
<protein>
    <submittedName>
        <fullName evidence="1">Uncharacterized protein</fullName>
    </submittedName>
</protein>
<name>A0A8S1RQH2_9CILI</name>
<dbReference type="AlphaFoldDB" id="A0A8S1RQH2"/>
<gene>
    <name evidence="1" type="ORF">PSON_ATCC_30995.1.T2150007</name>
</gene>
<sequence length="95" mass="11300">MIFSSYSLMALLIKFKNNFVQQSLNPCHKIKINCQLGSLKFLFIRRKHESSQKQGFLRNLYQIIFNYYLSNSLKMLKIHSLFKKNRLAGEQEIII</sequence>
<accession>A0A8S1RQH2</accession>
<reference evidence="1" key="1">
    <citation type="submission" date="2021-01" db="EMBL/GenBank/DDBJ databases">
        <authorList>
            <consortium name="Genoscope - CEA"/>
            <person name="William W."/>
        </authorList>
    </citation>
    <scope>NUCLEOTIDE SEQUENCE</scope>
</reference>
<keyword evidence="2" id="KW-1185">Reference proteome</keyword>